<evidence type="ECO:0000313" key="1">
    <source>
        <dbReference type="EMBL" id="AEZ65711.1"/>
    </source>
</evidence>
<accession>H6WFY6</accession>
<dbReference type="RefSeq" id="YP_007006124.1">
    <property type="nucleotide sequence ID" value="NC_019516.2"/>
</dbReference>
<dbReference type="Pfam" id="PF09684">
    <property type="entry name" value="Tail_P2_I"/>
    <property type="match status" value="1"/>
</dbReference>
<evidence type="ECO:0000313" key="2">
    <source>
        <dbReference type="Proteomes" id="UP000007178"/>
    </source>
</evidence>
<dbReference type="GeneID" id="14013914"/>
<dbReference type="InterPro" id="IPR006521">
    <property type="entry name" value="Tail_protein_I"/>
</dbReference>
<proteinExistence type="predicted"/>
<keyword evidence="2" id="KW-1185">Reference proteome</keyword>
<organism evidence="1 2">
    <name type="scientific">Cyanophage S-TIM5</name>
    <dbReference type="NCBI Taxonomy" id="1137745"/>
    <lineage>
        <taxon>Viruses</taxon>
        <taxon>Duplodnaviria</taxon>
        <taxon>Heunggongvirae</taxon>
        <taxon>Uroviricota</taxon>
        <taxon>Caudoviricetes</taxon>
        <taxon>Aurunvirus</taxon>
        <taxon>Aurunvirus STIM5</taxon>
    </lineage>
</organism>
<dbReference type="Proteomes" id="UP000007178">
    <property type="component" value="Segment"/>
</dbReference>
<dbReference type="KEGG" id="vg:14013914"/>
<sequence>MEYISVWDQRNRRPIARGFKAAKIIAEFDRTKKIKIAEHTLGEVEFGTNPKLNKSRNEVIDRDIGKLTTSGFQYENIGNVFSPNPEFLEKDSDGKYTVLGHGTPIEGDLAGGKENCAIEGLVCASGQGTNKSCNPGKCKLGKLQKITNYKWKYTSETGYPTAKVEYFVGGKEYLELKTIARGAHTNKDGTKLNVDRPASKGTSIYLPPVGYMGDLFNEDYLKVEQGGIITTEEDFVRQIIERGYKRHPVIGRSLGKGGSYTSIADSPLSEEIYTAFLDFFFKLPGPWKKVVKDLADAKWEVKGTSHETNRVFIGSLFNTLKVKFTQAIQVTDSSWKESKIKYISDQGVRPTYLRLPGASLNYRISEDNDIVVVSEEKDRFDVNISALEIGTIVTTSNRKIAYQFLPRVIEDKDEREEFGMSPVLDNRTKEELYSPKDPKSWRPVLEDQLPKAPVAKWIMAGVDEFLREKKHNIDSFYFKYLDPTECSVKNIDWLAQHVGLCEPVWNIAWDLDYKRALIKNALGWFDKELINTVGDTDYDTIKGLVLKEAPFTSSSWRDTEAVETGDGTDISEIDLTKIAASGFIKKDGTFTPNFSVYKKEWDGLMESKGSILTLVFLFSLFNVKAHSVNELVTVGSVTKVRNGLRSYESNAPTLLPYKLEFLQTGTAAEKAVETYSNQLTAGSVVADLEGVKTTFFRMPFYYNRGGRTWDLVESISKYWVHYTMNSRVQYAYLAADLWRQGDAFFEAQLPDESIADTAAILSQDNNFRLIAEDGTTDILYN</sequence>
<reference evidence="1 2" key="1">
    <citation type="journal article" date="2012" name="Proc. Natl. Acad. Sci. U.S.A.">
        <title>A novel lineage of myoviruses infecting cyanobacteria is widespread in the oceans.</title>
        <authorList>
            <person name="Sabehi G."/>
            <person name="Shaulov L."/>
            <person name="Silver D.H."/>
            <person name="Yanai I."/>
            <person name="Harel A."/>
            <person name="Lindell D."/>
        </authorList>
    </citation>
    <scope>NUCLEOTIDE SEQUENCE [LARGE SCALE GENOMIC DNA]</scope>
</reference>
<dbReference type="EMBL" id="JQ245707">
    <property type="protein sequence ID" value="AEZ65711.1"/>
    <property type="molecule type" value="Genomic_DNA"/>
</dbReference>
<name>H6WFY6_9CAUD</name>
<protein>
    <submittedName>
        <fullName evidence="1">Virion structural protein and packaging</fullName>
    </submittedName>
</protein>